<reference evidence="3" key="2">
    <citation type="submission" date="2021-04" db="EMBL/GenBank/DDBJ databases">
        <authorList>
            <person name="Podell S."/>
        </authorList>
    </citation>
    <scope>NUCLEOTIDE SEQUENCE</scope>
    <source>
        <strain evidence="3">Hildebrandi</strain>
    </source>
</reference>
<evidence type="ECO:0000313" key="4">
    <source>
        <dbReference type="Proteomes" id="UP000693970"/>
    </source>
</evidence>
<evidence type="ECO:0000256" key="1">
    <source>
        <dbReference type="SAM" id="MobiDB-lite"/>
    </source>
</evidence>
<keyword evidence="2" id="KW-0812">Transmembrane</keyword>
<feature type="transmembrane region" description="Helical" evidence="2">
    <location>
        <begin position="39"/>
        <end position="60"/>
    </location>
</feature>
<dbReference type="OrthoDB" id="10613348at2759"/>
<dbReference type="Proteomes" id="UP000693970">
    <property type="component" value="Unassembled WGS sequence"/>
</dbReference>
<dbReference type="EMBL" id="JAGRRH010000005">
    <property type="protein sequence ID" value="KAG7370243.1"/>
    <property type="molecule type" value="Genomic_DNA"/>
</dbReference>
<dbReference type="AlphaFoldDB" id="A0A9K3Q3X9"/>
<sequence length="557" mass="61431">MSVSEVHPLVSNTNNYGVYDDDYVPVDEDSRNIVRRRRVLKYASVAVLLAAAAAFVGSAFHSHPPSPSSTARNSAVQADHLFAGLLADDEAFYFPTTIQEEEKEAAMNGAGRMLRALAAASATAKNQWSYDWSQNAKDGAAVGEYYRAKGLAMADYYRSKFDPTYKVSAAGNSEAQQDDTDATAATEDASTWTYDWKADMDRGISIGQHYKAIGDQINAHYREAFDPTYPATTAGDDSGARRLKSKEKKMKDRKKKELAVDMAEQADGTSASTGWYDWQSDRDRGMDIGMHYKQMGEEIADHYNQEFNPMYDVNKKAYTDKNWATMWQDYQKRGQEIADYYKSKGAAIDKFYEGKYTLEGMASPIAMDAADATTEQDGIDNDAVVEQHDTSGNNPDAAYIWGLDWQKDREHAMAIHEDMMKKGLAIGDYYRSKYDPTYGSADAVPASAKANLGSSDILEDADADADDDENDTAGAPAAGAAPAHHPDLDYPPWGLDPAADREHGIAIGQYWKQNGAATTGATYKQRGTELGKYYENKYRSQFDPTYVVAPEEDAAAP</sequence>
<accession>A0A9K3Q3X9</accession>
<keyword evidence="2" id="KW-0472">Membrane</keyword>
<comment type="caution">
    <text evidence="3">The sequence shown here is derived from an EMBL/GenBank/DDBJ whole genome shotgun (WGS) entry which is preliminary data.</text>
</comment>
<gene>
    <name evidence="3" type="ORF">IV203_027989</name>
</gene>
<reference evidence="3" key="1">
    <citation type="journal article" date="2021" name="Sci. Rep.">
        <title>Diploid genomic architecture of Nitzschia inconspicua, an elite biomass production diatom.</title>
        <authorList>
            <person name="Oliver A."/>
            <person name="Podell S."/>
            <person name="Pinowska A."/>
            <person name="Traller J.C."/>
            <person name="Smith S.R."/>
            <person name="McClure R."/>
            <person name="Beliaev A."/>
            <person name="Bohutskyi P."/>
            <person name="Hill E.A."/>
            <person name="Rabines A."/>
            <person name="Zheng H."/>
            <person name="Allen L.Z."/>
            <person name="Kuo A."/>
            <person name="Grigoriev I.V."/>
            <person name="Allen A.E."/>
            <person name="Hazlebeck D."/>
            <person name="Allen E.E."/>
        </authorList>
    </citation>
    <scope>NUCLEOTIDE SEQUENCE</scope>
    <source>
        <strain evidence="3">Hildebrandi</strain>
    </source>
</reference>
<proteinExistence type="predicted"/>
<feature type="compositionally biased region" description="Acidic residues" evidence="1">
    <location>
        <begin position="461"/>
        <end position="471"/>
    </location>
</feature>
<feature type="region of interest" description="Disordered" evidence="1">
    <location>
        <begin position="227"/>
        <end position="252"/>
    </location>
</feature>
<evidence type="ECO:0000256" key="2">
    <source>
        <dbReference type="SAM" id="Phobius"/>
    </source>
</evidence>
<feature type="compositionally biased region" description="Low complexity" evidence="1">
    <location>
        <begin position="472"/>
        <end position="483"/>
    </location>
</feature>
<name>A0A9K3Q3X9_9STRA</name>
<feature type="region of interest" description="Disordered" evidence="1">
    <location>
        <begin position="461"/>
        <end position="491"/>
    </location>
</feature>
<organism evidence="3 4">
    <name type="scientific">Nitzschia inconspicua</name>
    <dbReference type="NCBI Taxonomy" id="303405"/>
    <lineage>
        <taxon>Eukaryota</taxon>
        <taxon>Sar</taxon>
        <taxon>Stramenopiles</taxon>
        <taxon>Ochrophyta</taxon>
        <taxon>Bacillariophyta</taxon>
        <taxon>Bacillariophyceae</taxon>
        <taxon>Bacillariophycidae</taxon>
        <taxon>Bacillariales</taxon>
        <taxon>Bacillariaceae</taxon>
        <taxon>Nitzschia</taxon>
    </lineage>
</organism>
<evidence type="ECO:0000313" key="3">
    <source>
        <dbReference type="EMBL" id="KAG7370243.1"/>
    </source>
</evidence>
<feature type="compositionally biased region" description="Basic residues" evidence="1">
    <location>
        <begin position="241"/>
        <end position="252"/>
    </location>
</feature>
<protein>
    <submittedName>
        <fullName evidence="3">Uncharacterized protein</fullName>
    </submittedName>
</protein>
<keyword evidence="4" id="KW-1185">Reference proteome</keyword>
<keyword evidence="2" id="KW-1133">Transmembrane helix</keyword>